<feature type="domain" description="eIF2D winged helix" evidence="4">
    <location>
        <begin position="266"/>
        <end position="347"/>
    </location>
</feature>
<dbReference type="Pfam" id="PF26292">
    <property type="entry name" value="PUA_elF2D"/>
    <property type="match status" value="1"/>
</dbReference>
<dbReference type="InterPro" id="IPR015947">
    <property type="entry name" value="PUA-like_sf"/>
</dbReference>
<dbReference type="CDD" id="cd11610">
    <property type="entry name" value="eIF2D_N"/>
    <property type="match status" value="1"/>
</dbReference>
<evidence type="ECO:0000256" key="1">
    <source>
        <dbReference type="ARBA" id="ARBA00022490"/>
    </source>
</evidence>
<dbReference type="GO" id="GO:0001731">
    <property type="term" value="P:formation of translation preinitiation complex"/>
    <property type="evidence" value="ECO:0007669"/>
    <property type="project" value="InterPro"/>
</dbReference>
<protein>
    <submittedName>
        <fullName evidence="6">Eukaryotic translation initiation factor 2D-like</fullName>
    </submittedName>
</protein>
<dbReference type="Pfam" id="PF25304">
    <property type="entry name" value="WHD_eIF2D"/>
    <property type="match status" value="1"/>
</dbReference>
<feature type="domain" description="Eukaryotic translation initiation factor 2D-like PUA RNA-binding" evidence="5">
    <location>
        <begin position="93"/>
        <end position="176"/>
    </location>
</feature>
<dbReference type="PANTHER" id="PTHR12217:SF4">
    <property type="entry name" value="EUKARYOTIC TRANSLATION INITIATION FACTOR 2D"/>
    <property type="match status" value="1"/>
</dbReference>
<dbReference type="InterPro" id="IPR039757">
    <property type="entry name" value="EIF2D"/>
</dbReference>
<feature type="domain" description="Pre-PUA" evidence="3">
    <location>
        <begin position="2"/>
        <end position="90"/>
    </location>
</feature>
<dbReference type="InterPro" id="IPR041366">
    <property type="entry name" value="Pre-PUA"/>
</dbReference>
<dbReference type="Proteomes" id="UP000192247">
    <property type="component" value="Unassembled WGS sequence"/>
</dbReference>
<proteinExistence type="predicted"/>
<sequence length="399" mass="45006">MFRKPFRVKTSTQLKGSDRKKFRNALERCFPATVEQYAFPLNSKDEQVTQSKVVCHRGEIIQVYSINGDPVAFEYLSKWFLTVYAVWKAPTAVPALLTWENVFRKLSNGADLMAPGVVVRDENRDAYLSLSKGDVVQIRVVGCSHAVAIGIMLMDGEELVNIQKDRAAQILQMYGDYLWKKGSKTVVDFKQDLSEGEAAKDDTGADDEPELENAGGQDPSSDMAKGNGKNEVAHEKQEPTEEEKLEKALEEMKLSEDPRRAQSKMDELLKECFLSALKTSYKHIQLPILTSIFYSKYVMACAPEGQTVEVKKSSFKKVSQFLAKMQALGYIVIKEERKGVEQVTAINEELIADVRVQSEFLPKMKETSSSKEAFTYQMPEIRQTFLVTAEVLPIFKGYT</sequence>
<dbReference type="InterPro" id="IPR048247">
    <property type="entry name" value="eIF2D_N"/>
</dbReference>
<evidence type="ECO:0000259" key="5">
    <source>
        <dbReference type="Pfam" id="PF26292"/>
    </source>
</evidence>
<dbReference type="EMBL" id="MNPL01004605">
    <property type="protein sequence ID" value="OQR76610.1"/>
    <property type="molecule type" value="Genomic_DNA"/>
</dbReference>
<evidence type="ECO:0000313" key="7">
    <source>
        <dbReference type="Proteomes" id="UP000192247"/>
    </source>
</evidence>
<dbReference type="CDD" id="cd21156">
    <property type="entry name" value="PUA_eIF2d-like"/>
    <property type="match status" value="1"/>
</dbReference>
<dbReference type="InParanoid" id="A0A1V9XSY9"/>
<evidence type="ECO:0000313" key="6">
    <source>
        <dbReference type="EMBL" id="OQR76610.1"/>
    </source>
</evidence>
<dbReference type="GO" id="GO:0003723">
    <property type="term" value="F:RNA binding"/>
    <property type="evidence" value="ECO:0007669"/>
    <property type="project" value="InterPro"/>
</dbReference>
<feature type="compositionally biased region" description="Basic and acidic residues" evidence="2">
    <location>
        <begin position="231"/>
        <end position="242"/>
    </location>
</feature>
<dbReference type="InterPro" id="IPR048248">
    <property type="entry name" value="PUA_eIF2d-like"/>
</dbReference>
<accession>A0A1V9XSY9</accession>
<reference evidence="6 7" key="1">
    <citation type="journal article" date="2017" name="Gigascience">
        <title>Draft genome of the honey bee ectoparasitic mite, Tropilaelaps mercedesae, is shaped by the parasitic life history.</title>
        <authorList>
            <person name="Dong X."/>
            <person name="Armstrong S.D."/>
            <person name="Xia D."/>
            <person name="Makepeace B.L."/>
            <person name="Darby A.C."/>
            <person name="Kadowaki T."/>
        </authorList>
    </citation>
    <scope>NUCLEOTIDE SEQUENCE [LARGE SCALE GENOMIC DNA]</scope>
    <source>
        <strain evidence="6">Wuxi-XJTLU</strain>
    </source>
</reference>
<name>A0A1V9XSY9_9ACAR</name>
<evidence type="ECO:0000259" key="4">
    <source>
        <dbReference type="Pfam" id="PF25304"/>
    </source>
</evidence>
<dbReference type="OrthoDB" id="199771at2759"/>
<dbReference type="FunCoup" id="A0A1V9XSY9">
    <property type="interactions" value="980"/>
</dbReference>
<feature type="region of interest" description="Disordered" evidence="2">
    <location>
        <begin position="195"/>
        <end position="242"/>
    </location>
</feature>
<dbReference type="GO" id="GO:0003743">
    <property type="term" value="F:translation initiation factor activity"/>
    <property type="evidence" value="ECO:0007669"/>
    <property type="project" value="UniProtKB-KW"/>
</dbReference>
<dbReference type="Gene3D" id="3.10.400.20">
    <property type="match status" value="1"/>
</dbReference>
<keyword evidence="6" id="KW-0648">Protein biosynthesis</keyword>
<dbReference type="InterPro" id="IPR004521">
    <property type="entry name" value="Uncharacterised_CHP00451"/>
</dbReference>
<dbReference type="NCBIfam" id="TIGR00451">
    <property type="entry name" value="unchar_dom_2"/>
    <property type="match status" value="1"/>
</dbReference>
<evidence type="ECO:0000259" key="3">
    <source>
        <dbReference type="Pfam" id="PF17832"/>
    </source>
</evidence>
<organism evidence="6 7">
    <name type="scientific">Tropilaelaps mercedesae</name>
    <dbReference type="NCBI Taxonomy" id="418985"/>
    <lineage>
        <taxon>Eukaryota</taxon>
        <taxon>Metazoa</taxon>
        <taxon>Ecdysozoa</taxon>
        <taxon>Arthropoda</taxon>
        <taxon>Chelicerata</taxon>
        <taxon>Arachnida</taxon>
        <taxon>Acari</taxon>
        <taxon>Parasitiformes</taxon>
        <taxon>Mesostigmata</taxon>
        <taxon>Gamasina</taxon>
        <taxon>Dermanyssoidea</taxon>
        <taxon>Laelapidae</taxon>
        <taxon>Tropilaelaps</taxon>
    </lineage>
</organism>
<dbReference type="Pfam" id="PF17832">
    <property type="entry name" value="Pre-PUA"/>
    <property type="match status" value="1"/>
</dbReference>
<dbReference type="InterPro" id="IPR057429">
    <property type="entry name" value="WH_eIF2D"/>
</dbReference>
<gene>
    <name evidence="6" type="ORF">BIW11_07667</name>
</gene>
<keyword evidence="7" id="KW-1185">Reference proteome</keyword>
<keyword evidence="1" id="KW-0963">Cytoplasm</keyword>
<keyword evidence="6" id="KW-0396">Initiation factor</keyword>
<evidence type="ECO:0000256" key="2">
    <source>
        <dbReference type="SAM" id="MobiDB-lite"/>
    </source>
</evidence>
<dbReference type="PROSITE" id="PS50890">
    <property type="entry name" value="PUA"/>
    <property type="match status" value="1"/>
</dbReference>
<dbReference type="STRING" id="418985.A0A1V9XSY9"/>
<dbReference type="SUPFAM" id="SSF88697">
    <property type="entry name" value="PUA domain-like"/>
    <property type="match status" value="1"/>
</dbReference>
<comment type="caution">
    <text evidence="6">The sequence shown here is derived from an EMBL/GenBank/DDBJ whole genome shotgun (WGS) entry which is preliminary data.</text>
</comment>
<dbReference type="GO" id="GO:0005737">
    <property type="term" value="C:cytoplasm"/>
    <property type="evidence" value="ECO:0007669"/>
    <property type="project" value="UniProtKB-SubCell"/>
</dbReference>
<dbReference type="AlphaFoldDB" id="A0A1V9XSY9"/>
<dbReference type="PANTHER" id="PTHR12217">
    <property type="entry name" value="EUKARYOTIC TRANSLATION INITIATION FACTOR 2D"/>
    <property type="match status" value="1"/>
</dbReference>